<evidence type="ECO:0000256" key="1">
    <source>
        <dbReference type="ARBA" id="ARBA00022441"/>
    </source>
</evidence>
<evidence type="ECO:0000259" key="3">
    <source>
        <dbReference type="PROSITE" id="PS50853"/>
    </source>
</evidence>
<proteinExistence type="predicted"/>
<organism evidence="4 5">
    <name type="scientific">Sulfuracidifex tepidarius</name>
    <dbReference type="NCBI Taxonomy" id="1294262"/>
    <lineage>
        <taxon>Archaea</taxon>
        <taxon>Thermoproteota</taxon>
        <taxon>Thermoprotei</taxon>
        <taxon>Sulfolobales</taxon>
        <taxon>Sulfolobaceae</taxon>
        <taxon>Sulfuracidifex</taxon>
    </lineage>
</organism>
<evidence type="ECO:0000256" key="2">
    <source>
        <dbReference type="ARBA" id="ARBA00022737"/>
    </source>
</evidence>
<evidence type="ECO:0000313" key="4">
    <source>
        <dbReference type="EMBL" id="BBG26330.1"/>
    </source>
</evidence>
<dbReference type="InterPro" id="IPR051746">
    <property type="entry name" value="Kelch_domain_containing_8"/>
</dbReference>
<protein>
    <submittedName>
        <fullName evidence="4">N-acetylneuraminate epimerase</fullName>
    </submittedName>
</protein>
<dbReference type="InterPro" id="IPR013783">
    <property type="entry name" value="Ig-like_fold"/>
</dbReference>
<dbReference type="Proteomes" id="UP000325030">
    <property type="component" value="Chromosome"/>
</dbReference>
<dbReference type="CDD" id="cd00063">
    <property type="entry name" value="FN3"/>
    <property type="match status" value="2"/>
</dbReference>
<dbReference type="InterPro" id="IPR006652">
    <property type="entry name" value="Kelch_1"/>
</dbReference>
<keyword evidence="1" id="KW-0880">Kelch repeat</keyword>
<dbReference type="InterPro" id="IPR015915">
    <property type="entry name" value="Kelch-typ_b-propeller"/>
</dbReference>
<dbReference type="PANTHER" id="PTHR46260:SF3">
    <property type="entry name" value="RING-TYPE DOMAIN-CONTAINING PROTEIN"/>
    <property type="match status" value="1"/>
</dbReference>
<dbReference type="PROSITE" id="PS50853">
    <property type="entry name" value="FN3"/>
    <property type="match status" value="2"/>
</dbReference>
<evidence type="ECO:0000313" key="5">
    <source>
        <dbReference type="Proteomes" id="UP000325030"/>
    </source>
</evidence>
<dbReference type="Pfam" id="PF00041">
    <property type="entry name" value="fn3"/>
    <property type="match status" value="2"/>
</dbReference>
<dbReference type="SUPFAM" id="SSF49265">
    <property type="entry name" value="Fibronectin type III"/>
    <property type="match status" value="1"/>
</dbReference>
<dbReference type="InterPro" id="IPR036116">
    <property type="entry name" value="FN3_sf"/>
</dbReference>
<dbReference type="SMART" id="SM00612">
    <property type="entry name" value="Kelch"/>
    <property type="match status" value="3"/>
</dbReference>
<reference evidence="5" key="1">
    <citation type="submission" date="2018-09" db="EMBL/GenBank/DDBJ databases">
        <title>Complete Genome Sequencing of Sulfolobus sp. JCM 16834.</title>
        <authorList>
            <person name="Kato S."/>
            <person name="Itoh T."/>
            <person name="Ohkuma M."/>
        </authorList>
    </citation>
    <scope>NUCLEOTIDE SEQUENCE [LARGE SCALE GENOMIC DNA]</scope>
    <source>
        <strain evidence="5">IC-007</strain>
    </source>
</reference>
<dbReference type="PANTHER" id="PTHR46260">
    <property type="entry name" value="RING-TYPE DOMAIN-CONTAINING PROTEIN"/>
    <property type="match status" value="1"/>
</dbReference>
<dbReference type="SMART" id="SM00060">
    <property type="entry name" value="FN3"/>
    <property type="match status" value="3"/>
</dbReference>
<dbReference type="SUPFAM" id="SSF117281">
    <property type="entry name" value="Kelch motif"/>
    <property type="match status" value="2"/>
</dbReference>
<feature type="domain" description="Fibronectin type-III" evidence="3">
    <location>
        <begin position="413"/>
        <end position="502"/>
    </location>
</feature>
<dbReference type="GeneID" id="41717242"/>
<accession>A0A510E2L3</accession>
<keyword evidence="2" id="KW-0677">Repeat</keyword>
<dbReference type="Gene3D" id="2.60.40.10">
    <property type="entry name" value="Immunoglobulins"/>
    <property type="match status" value="2"/>
</dbReference>
<dbReference type="EMBL" id="AP018930">
    <property type="protein sequence ID" value="BBG26330.1"/>
    <property type="molecule type" value="Genomic_DNA"/>
</dbReference>
<name>A0A510E2L3_9CREN</name>
<dbReference type="Pfam" id="PF24681">
    <property type="entry name" value="Kelch_KLHDC2_KLHL20_DRC7"/>
    <property type="match status" value="1"/>
</dbReference>
<dbReference type="AlphaFoldDB" id="A0A510E2L3"/>
<sequence>MKWRHASIALVFVLSLISFLSPIASASISGVQVSQISLPQPIFGDTSVSYDNSLVLIGENTNLGSNVIEYQGGTWQPLPPIPVNLCFPSAVVYQGKIYVIGGVLPSGKINDVVYVFNGTSWSSVGQPEPNPAYGSYIFVYNGEIYVVGGSVTTSSIYFATPPSSAVRVFNPSSGSWNVIGEAPYPMGDGGYVFNGTDLIVVGGYLGGYSASYTNQVSMYDPSSNTWYSLTPFPMQLGYPQVAYLNGVLFVAGGIMFTTVGLDEGRVYYMVNGSWYQSYNYENPPLFQSSYVQIGNELYVVGGYNGDTSEVSSVVDVLKINVPPLVPSQPNVIASNETALIQWSPVNFSSGYYLRVTHDGIQSVIKVGNVTSYNLTGLVDGQTYDVSVMAYNQAGNSSWSPTDTFTPLAVPNPPNVVSVKLGDLNVSINFSSPQFDGGSPVKGFYVYLENSTFRESFKLPYGSNYFNFTGLHNGSAYRVKLIAFNSLGNSSPSVLDFVAVGKPVISLYSQSTSKGLLIRWGSNLYSNYTVKVFSRTSLVYSGNFSNLTGTLIKIPFGVYKVLVIARNPAGVTESTLNVNYFLPPSMPFPLVEVANGNLTVYIPKTPDVQYYKVYLDGNLTYTGNKTEFSMPISPDINYNLSVVAVNPVGSSTPFTAVVSYHSHPTVTPHGKVINRTAYISIKDPQLPVVDSISIIVLTISALWIVQQILRKEAESKDS</sequence>
<dbReference type="RefSeq" id="WP_149564743.1">
    <property type="nucleotide sequence ID" value="NZ_AP018930.1"/>
</dbReference>
<dbReference type="Gene3D" id="2.120.10.80">
    <property type="entry name" value="Kelch-type beta propeller"/>
    <property type="match status" value="2"/>
</dbReference>
<feature type="domain" description="Fibronectin type-III" evidence="3">
    <location>
        <begin position="325"/>
        <end position="412"/>
    </location>
</feature>
<dbReference type="InterPro" id="IPR003961">
    <property type="entry name" value="FN3_dom"/>
</dbReference>
<gene>
    <name evidence="4" type="ORF">IC007_0838</name>
</gene>